<keyword evidence="1" id="KW-0812">Transmembrane</keyword>
<dbReference type="AlphaFoldDB" id="A0A142CV07"/>
<feature type="transmembrane region" description="Helical" evidence="1">
    <location>
        <begin position="273"/>
        <end position="291"/>
    </location>
</feature>
<dbReference type="RefSeq" id="WP_062388849.1">
    <property type="nucleotide sequence ID" value="NZ_CP014750.1"/>
</dbReference>
<feature type="transmembrane region" description="Helical" evidence="1">
    <location>
        <begin position="16"/>
        <end position="36"/>
    </location>
</feature>
<evidence type="ECO:0000313" key="2">
    <source>
        <dbReference type="EMBL" id="AMQ18609.1"/>
    </source>
</evidence>
<proteinExistence type="predicted"/>
<dbReference type="STRING" id="53952.A0127_05225"/>
<evidence type="ECO:0000256" key="1">
    <source>
        <dbReference type="SAM" id="Phobius"/>
    </source>
</evidence>
<reference evidence="3" key="1">
    <citation type="submission" date="2016-03" db="EMBL/GenBank/DDBJ databases">
        <authorList>
            <person name="Oger P.M."/>
        </authorList>
    </citation>
    <scope>NUCLEOTIDE SEQUENCE [LARGE SCALE GENOMIC DNA]</scope>
    <source>
        <strain evidence="3">OG-1</strain>
    </source>
</reference>
<feature type="transmembrane region" description="Helical" evidence="1">
    <location>
        <begin position="303"/>
        <end position="320"/>
    </location>
</feature>
<name>A0A142CV07_9EURY</name>
<accession>A0A142CV07</accession>
<dbReference type="GeneID" id="69054702"/>
<keyword evidence="1" id="KW-0472">Membrane</keyword>
<feature type="transmembrane region" description="Helical" evidence="1">
    <location>
        <begin position="104"/>
        <end position="128"/>
    </location>
</feature>
<evidence type="ECO:0008006" key="4">
    <source>
        <dbReference type="Google" id="ProtNLM"/>
    </source>
</evidence>
<sequence>MKEAKLIERVGTNHPVIVFLLSLFPAIGVGLELYHFSVHNITLPPEKLGYIVTLELLTKWLPVFLKYLIFPVILIILLSNFGLDFERGNLILMLSKPLTRRRYFLSWVIEGSKLALASTIGIVLSGALAMSLHGFEVRDYVIGSLALSLSLVGVIGIALLLLPLATSRDFGVVLGLGAFIILALAGELDYPFIPTVYLGKVLSIESEISISYRPIGELLALSLALSIAGMELFRLTELKGSRSLPAEVSMDVSSPLRGLYGVFLGLSLQGKRFIAFAVFSGLMALMKVGSLSKGYTHYDLAGLLNSLIFNLSGFPCPWWFSRSGRFQ</sequence>
<gene>
    <name evidence="2" type="ORF">A0127_05225</name>
</gene>
<protein>
    <recommendedName>
        <fullName evidence="4">ABC transporter permease</fullName>
    </recommendedName>
</protein>
<dbReference type="EMBL" id="CP014750">
    <property type="protein sequence ID" value="AMQ18609.1"/>
    <property type="molecule type" value="Genomic_DNA"/>
</dbReference>
<organism evidence="2 3">
    <name type="scientific">Thermococcus peptonophilus</name>
    <dbReference type="NCBI Taxonomy" id="53952"/>
    <lineage>
        <taxon>Archaea</taxon>
        <taxon>Methanobacteriati</taxon>
        <taxon>Methanobacteriota</taxon>
        <taxon>Thermococci</taxon>
        <taxon>Thermococcales</taxon>
        <taxon>Thermococcaceae</taxon>
        <taxon>Thermococcus</taxon>
    </lineage>
</organism>
<evidence type="ECO:0000313" key="3">
    <source>
        <dbReference type="Proteomes" id="UP000073604"/>
    </source>
</evidence>
<keyword evidence="3" id="KW-1185">Reference proteome</keyword>
<feature type="transmembrane region" description="Helical" evidence="1">
    <location>
        <begin position="64"/>
        <end position="83"/>
    </location>
</feature>
<keyword evidence="1" id="KW-1133">Transmembrane helix</keyword>
<dbReference type="KEGG" id="tpep:A0127_05225"/>
<feature type="transmembrane region" description="Helical" evidence="1">
    <location>
        <begin position="170"/>
        <end position="190"/>
    </location>
</feature>
<dbReference type="Proteomes" id="UP000073604">
    <property type="component" value="Chromosome"/>
</dbReference>
<feature type="transmembrane region" description="Helical" evidence="1">
    <location>
        <begin position="140"/>
        <end position="163"/>
    </location>
</feature>